<sequence>MDDIRVGAGLIKNVNEGPSSTDRLTLYEFVRHSLKMMSNRQYMHSVANDSNAIREEIRRFESVHPSIYAIYDLIELIPDSLIAQQIRDHVVCIEVEPLAPILRKIAKFTMYHCRILRSAAWRLDLRSGRTNSDQEPTLYNNLPDPRRLQLSDKMIDDRLLSRRHSPRWWPLFLMRRSWRRKTRHSDNPAFRDWRLRLPMSALRSPLQWRLLLNGSRQRAHPPTSTPPPNTFPP</sequence>
<evidence type="ECO:0000313" key="1">
    <source>
        <dbReference type="EMBL" id="CAB0010564.1"/>
    </source>
</evidence>
<dbReference type="OrthoDB" id="6136903at2759"/>
<dbReference type="Proteomes" id="UP000479000">
    <property type="component" value="Unassembled WGS sequence"/>
</dbReference>
<dbReference type="EMBL" id="CADCXU010023056">
    <property type="protein sequence ID" value="CAB0010564.1"/>
    <property type="molecule type" value="Genomic_DNA"/>
</dbReference>
<protein>
    <submittedName>
        <fullName evidence="1">Uncharacterized protein</fullName>
    </submittedName>
</protein>
<proteinExistence type="predicted"/>
<reference evidence="1 2" key="1">
    <citation type="submission" date="2020-02" db="EMBL/GenBank/DDBJ databases">
        <authorList>
            <person name="Ferguson B K."/>
        </authorList>
    </citation>
    <scope>NUCLEOTIDE SEQUENCE [LARGE SCALE GENOMIC DNA]</scope>
</reference>
<keyword evidence="2" id="KW-1185">Reference proteome</keyword>
<organism evidence="1 2">
    <name type="scientific">Nesidiocoris tenuis</name>
    <dbReference type="NCBI Taxonomy" id="355587"/>
    <lineage>
        <taxon>Eukaryota</taxon>
        <taxon>Metazoa</taxon>
        <taxon>Ecdysozoa</taxon>
        <taxon>Arthropoda</taxon>
        <taxon>Hexapoda</taxon>
        <taxon>Insecta</taxon>
        <taxon>Pterygota</taxon>
        <taxon>Neoptera</taxon>
        <taxon>Paraneoptera</taxon>
        <taxon>Hemiptera</taxon>
        <taxon>Heteroptera</taxon>
        <taxon>Panheteroptera</taxon>
        <taxon>Cimicomorpha</taxon>
        <taxon>Miridae</taxon>
        <taxon>Dicyphina</taxon>
        <taxon>Nesidiocoris</taxon>
    </lineage>
</organism>
<dbReference type="AlphaFoldDB" id="A0A6H5H564"/>
<gene>
    <name evidence="1" type="ORF">NTEN_LOCUS15605</name>
</gene>
<name>A0A6H5H564_9HEMI</name>
<evidence type="ECO:0000313" key="2">
    <source>
        <dbReference type="Proteomes" id="UP000479000"/>
    </source>
</evidence>
<accession>A0A6H5H564</accession>